<protein>
    <submittedName>
        <fullName evidence="1">Uncharacterized protein</fullName>
    </submittedName>
</protein>
<name>L1NDB8_9PORP</name>
<reference evidence="1 2" key="1">
    <citation type="submission" date="2012-05" db="EMBL/GenBank/DDBJ databases">
        <authorList>
            <person name="Weinstock G."/>
            <person name="Sodergren E."/>
            <person name="Lobos E.A."/>
            <person name="Fulton L."/>
            <person name="Fulton R."/>
            <person name="Courtney L."/>
            <person name="Fronick C."/>
            <person name="O'Laughlin M."/>
            <person name="Godfrey J."/>
            <person name="Wilson R.M."/>
            <person name="Miner T."/>
            <person name="Farmer C."/>
            <person name="Delehaunty K."/>
            <person name="Cordes M."/>
            <person name="Minx P."/>
            <person name="Tomlinson C."/>
            <person name="Chen J."/>
            <person name="Wollam A."/>
            <person name="Pepin K.H."/>
            <person name="Bhonagiri V."/>
            <person name="Zhang X."/>
            <person name="Suruliraj S."/>
            <person name="Warren W."/>
            <person name="Mitreva M."/>
            <person name="Mardis E.R."/>
            <person name="Wilson R.K."/>
        </authorList>
    </citation>
    <scope>NUCLEOTIDE SEQUENCE [LARGE SCALE GENOMIC DNA]</scope>
    <source>
        <strain evidence="1 2">F0037</strain>
    </source>
</reference>
<dbReference type="AlphaFoldDB" id="L1NDB8"/>
<dbReference type="PATRIC" id="fig|1127696.3.peg.931"/>
<evidence type="ECO:0000313" key="1">
    <source>
        <dbReference type="EMBL" id="EKY01306.1"/>
    </source>
</evidence>
<sequence>MQASSCNACMGQLYLSTSAFTKIPPSSQITPKTNYVPLLP</sequence>
<dbReference type="EMBL" id="AMEQ01000027">
    <property type="protein sequence ID" value="EKY01306.1"/>
    <property type="molecule type" value="Genomic_DNA"/>
</dbReference>
<dbReference type="Proteomes" id="UP000010408">
    <property type="component" value="Unassembled WGS sequence"/>
</dbReference>
<comment type="caution">
    <text evidence="1">The sequence shown here is derived from an EMBL/GenBank/DDBJ whole genome shotgun (WGS) entry which is preliminary data.</text>
</comment>
<accession>L1NDB8</accession>
<organism evidence="1 2">
    <name type="scientific">Porphyromonas catoniae F0037</name>
    <dbReference type="NCBI Taxonomy" id="1127696"/>
    <lineage>
        <taxon>Bacteria</taxon>
        <taxon>Pseudomonadati</taxon>
        <taxon>Bacteroidota</taxon>
        <taxon>Bacteroidia</taxon>
        <taxon>Bacteroidales</taxon>
        <taxon>Porphyromonadaceae</taxon>
        <taxon>Porphyromonas</taxon>
    </lineage>
</organism>
<dbReference type="HOGENOM" id="CLU_3294065_0_0_10"/>
<proteinExistence type="predicted"/>
<gene>
    <name evidence="1" type="ORF">HMPREF9134_01027</name>
</gene>
<evidence type="ECO:0000313" key="2">
    <source>
        <dbReference type="Proteomes" id="UP000010408"/>
    </source>
</evidence>